<dbReference type="InterPro" id="IPR006076">
    <property type="entry name" value="FAD-dep_OxRdtase"/>
</dbReference>
<feature type="domain" description="FAD dependent oxidoreductase" evidence="2">
    <location>
        <begin position="5"/>
        <end position="339"/>
    </location>
</feature>
<keyword evidence="1" id="KW-0560">Oxidoreductase</keyword>
<proteinExistence type="predicted"/>
<keyword evidence="4" id="KW-1185">Reference proteome</keyword>
<accession>A0ABV2N1I2</accession>
<dbReference type="InterPro" id="IPR036188">
    <property type="entry name" value="FAD/NAD-bd_sf"/>
</dbReference>
<evidence type="ECO:0000313" key="3">
    <source>
        <dbReference type="EMBL" id="MET3792895.1"/>
    </source>
</evidence>
<evidence type="ECO:0000259" key="2">
    <source>
        <dbReference type="Pfam" id="PF01266"/>
    </source>
</evidence>
<evidence type="ECO:0000256" key="1">
    <source>
        <dbReference type="ARBA" id="ARBA00023002"/>
    </source>
</evidence>
<dbReference type="Pfam" id="PF01266">
    <property type="entry name" value="DAO"/>
    <property type="match status" value="1"/>
</dbReference>
<reference evidence="3 4" key="1">
    <citation type="submission" date="2024-06" db="EMBL/GenBank/DDBJ databases">
        <title>Genomic Encyclopedia of Type Strains, Phase IV (KMG-IV): sequencing the most valuable type-strain genomes for metagenomic binning, comparative biology and taxonomic classification.</title>
        <authorList>
            <person name="Goeker M."/>
        </authorList>
    </citation>
    <scope>NUCLEOTIDE SEQUENCE [LARGE SCALE GENOMIC DNA]</scope>
    <source>
        <strain evidence="3 4">DSM 27865</strain>
    </source>
</reference>
<dbReference type="RefSeq" id="WP_354196318.1">
    <property type="nucleotide sequence ID" value="NZ_JBEPML010000010.1"/>
</dbReference>
<dbReference type="SUPFAM" id="SSF51905">
    <property type="entry name" value="FAD/NAD(P)-binding domain"/>
    <property type="match status" value="1"/>
</dbReference>
<organism evidence="3 4">
    <name type="scientific">Aquamicrobium terrae</name>
    <dbReference type="NCBI Taxonomy" id="1324945"/>
    <lineage>
        <taxon>Bacteria</taxon>
        <taxon>Pseudomonadati</taxon>
        <taxon>Pseudomonadota</taxon>
        <taxon>Alphaproteobacteria</taxon>
        <taxon>Hyphomicrobiales</taxon>
        <taxon>Phyllobacteriaceae</taxon>
        <taxon>Aquamicrobium</taxon>
    </lineage>
</organism>
<gene>
    <name evidence="3" type="ORF">ABID37_003118</name>
</gene>
<evidence type="ECO:0000313" key="4">
    <source>
        <dbReference type="Proteomes" id="UP001549076"/>
    </source>
</evidence>
<dbReference type="PANTHER" id="PTHR13847">
    <property type="entry name" value="SARCOSINE DEHYDROGENASE-RELATED"/>
    <property type="match status" value="1"/>
</dbReference>
<comment type="caution">
    <text evidence="3">The sequence shown here is derived from an EMBL/GenBank/DDBJ whole genome shotgun (WGS) entry which is preliminary data.</text>
</comment>
<protein>
    <submittedName>
        <fullName evidence="3">Glycine/D-amino acid oxidase-like deaminating enzyme</fullName>
    </submittedName>
</protein>
<dbReference type="Gene3D" id="3.50.50.60">
    <property type="entry name" value="FAD/NAD(P)-binding domain"/>
    <property type="match status" value="1"/>
</dbReference>
<dbReference type="SUPFAM" id="SSF54373">
    <property type="entry name" value="FAD-linked reductases, C-terminal domain"/>
    <property type="match status" value="1"/>
</dbReference>
<dbReference type="EMBL" id="JBEPML010000010">
    <property type="protein sequence ID" value="MET3792895.1"/>
    <property type="molecule type" value="Genomic_DNA"/>
</dbReference>
<name>A0ABV2N1I2_9HYPH</name>
<dbReference type="Proteomes" id="UP001549076">
    <property type="component" value="Unassembled WGS sequence"/>
</dbReference>
<sequence>MSERAIVIGGGIVGLSIALGLARAGLGVVILDGADADNRASYGNAGLVWVQSKGADHVPYARWSRQSARLWPAFAAELEQTTGIDVEYDQRGGFSFCLDEAEVEARRAMVDKMAARLGPENDVEFVDAGFVRQRVPHVGPKVLGASWCPSDGHVNPLLLMGALRKRAAALGIDILYGHKATRIGMNGSHLTVYGEGFGMRADRVVVAAGLATQELAATAGMTVPLKPVRGQIVVTERLRKVIDYPTPTTRQARAGSVIFGNSHEDDMAVPGTTLSVIASHAQRAIAEFPFLASRRILRSWGAIRVMPRDGRPVYASSGTCPGAYAIACHSGITLTAIHAGIVGPSIAAGELPPAVSTFSDERFHVVSPA</sequence>
<dbReference type="Gene3D" id="3.30.9.10">
    <property type="entry name" value="D-Amino Acid Oxidase, subunit A, domain 2"/>
    <property type="match status" value="1"/>
</dbReference>